<dbReference type="RefSeq" id="WP_307023280.1">
    <property type="nucleotide sequence ID" value="NZ_JAUSUI010000013.1"/>
</dbReference>
<comment type="caution">
    <text evidence="1">The sequence shown here is derived from an EMBL/GenBank/DDBJ whole genome shotgun (WGS) entry which is preliminary data.</text>
</comment>
<protein>
    <submittedName>
        <fullName evidence="1">Uncharacterized protein</fullName>
    </submittedName>
</protein>
<sequence>MSPEQALSALDRALAAHGQNATLRRYTGTGPSRTASDVTVRVRLDDYRPEELVGGIIQGDSRVILSPSQIIAASWGGTPADGTDGRVPVKNDQIIVAGRARIVQAPVPFYIDGQLVRIELQVRG</sequence>
<dbReference type="Proteomes" id="UP001224682">
    <property type="component" value="Unassembled WGS sequence"/>
</dbReference>
<dbReference type="EMBL" id="JAUSUI010000013">
    <property type="protein sequence ID" value="MDQ0305332.1"/>
    <property type="molecule type" value="Genomic_DNA"/>
</dbReference>
<organism evidence="1 2">
    <name type="scientific">Ancylobacter polymorphus</name>
    <dbReference type="NCBI Taxonomy" id="223390"/>
    <lineage>
        <taxon>Bacteria</taxon>
        <taxon>Pseudomonadati</taxon>
        <taxon>Pseudomonadota</taxon>
        <taxon>Alphaproteobacteria</taxon>
        <taxon>Hyphomicrobiales</taxon>
        <taxon>Xanthobacteraceae</taxon>
        <taxon>Ancylobacter</taxon>
    </lineage>
</organism>
<keyword evidence="2" id="KW-1185">Reference proteome</keyword>
<reference evidence="1 2" key="1">
    <citation type="submission" date="2023-07" db="EMBL/GenBank/DDBJ databases">
        <title>Genomic Encyclopedia of Type Strains, Phase IV (KMG-IV): sequencing the most valuable type-strain genomes for metagenomic binning, comparative biology and taxonomic classification.</title>
        <authorList>
            <person name="Goeker M."/>
        </authorList>
    </citation>
    <scope>NUCLEOTIDE SEQUENCE [LARGE SCALE GENOMIC DNA]</scope>
    <source>
        <strain evidence="1 2">DSM 2457</strain>
    </source>
</reference>
<evidence type="ECO:0000313" key="1">
    <source>
        <dbReference type="EMBL" id="MDQ0305332.1"/>
    </source>
</evidence>
<evidence type="ECO:0000313" key="2">
    <source>
        <dbReference type="Proteomes" id="UP001224682"/>
    </source>
</evidence>
<gene>
    <name evidence="1" type="ORF">J2S75_004384</name>
</gene>
<name>A0ABU0BJX8_9HYPH</name>
<proteinExistence type="predicted"/>
<accession>A0ABU0BJX8</accession>